<dbReference type="GO" id="GO:0005615">
    <property type="term" value="C:extracellular space"/>
    <property type="evidence" value="ECO:0007669"/>
    <property type="project" value="InterPro"/>
</dbReference>
<dbReference type="SUPFAM" id="SSF56574">
    <property type="entry name" value="Serpins"/>
    <property type="match status" value="1"/>
</dbReference>
<reference evidence="6 7" key="1">
    <citation type="submission" date="2023-11" db="EMBL/GenBank/DDBJ databases">
        <authorList>
            <person name="Hedman E."/>
            <person name="Englund M."/>
            <person name="Stromberg M."/>
            <person name="Nyberg Akerstrom W."/>
            <person name="Nylinder S."/>
            <person name="Jareborg N."/>
            <person name="Kallberg Y."/>
            <person name="Kronander E."/>
        </authorList>
    </citation>
    <scope>NUCLEOTIDE SEQUENCE [LARGE SCALE GENOMIC DNA]</scope>
</reference>
<dbReference type="EMBL" id="CAVLGL010000068">
    <property type="protein sequence ID" value="CAK1584242.1"/>
    <property type="molecule type" value="Genomic_DNA"/>
</dbReference>
<keyword evidence="3" id="KW-0722">Serine protease inhibitor</keyword>
<accession>A0AAV1KQV2</accession>
<keyword evidence="2" id="KW-0646">Protease inhibitor</keyword>
<dbReference type="PANTHER" id="PTHR11461:SF211">
    <property type="entry name" value="GH10112P-RELATED"/>
    <property type="match status" value="1"/>
</dbReference>
<evidence type="ECO:0000313" key="6">
    <source>
        <dbReference type="EMBL" id="CAK1584242.1"/>
    </source>
</evidence>
<dbReference type="InterPro" id="IPR000215">
    <property type="entry name" value="Serpin_fam"/>
</dbReference>
<dbReference type="InterPro" id="IPR036186">
    <property type="entry name" value="Serpin_sf"/>
</dbReference>
<dbReference type="Gene3D" id="3.30.497.10">
    <property type="entry name" value="Antithrombin, subunit I, domain 2"/>
    <property type="match status" value="1"/>
</dbReference>
<sequence length="178" mass="19773">MFTARPNHLFYRTVSILISQMIELPYQELGFRMVVILPNEVDGLSSVLEKVAEKGLLDDVFALSLAGREINLYLPKFEVRSKLDFTQILPKLGVSRIFSDGAPGIVKEREVAVSKFFQEAIVKVDEEGATAGAFTGAIAVPMSSNSKPPEPMDFIVDHPFLFAILHEDVVLFTGIYTH</sequence>
<evidence type="ECO:0000256" key="3">
    <source>
        <dbReference type="ARBA" id="ARBA00022900"/>
    </source>
</evidence>
<dbReference type="PROSITE" id="PS00284">
    <property type="entry name" value="SERPIN"/>
    <property type="match status" value="1"/>
</dbReference>
<dbReference type="InterPro" id="IPR042178">
    <property type="entry name" value="Serpin_sf_1"/>
</dbReference>
<dbReference type="Pfam" id="PF00079">
    <property type="entry name" value="Serpin"/>
    <property type="match status" value="1"/>
</dbReference>
<evidence type="ECO:0000256" key="2">
    <source>
        <dbReference type="ARBA" id="ARBA00022690"/>
    </source>
</evidence>
<dbReference type="InterPro" id="IPR042185">
    <property type="entry name" value="Serpin_sf_2"/>
</dbReference>
<dbReference type="SMART" id="SM00093">
    <property type="entry name" value="SERPIN"/>
    <property type="match status" value="1"/>
</dbReference>
<gene>
    <name evidence="6" type="ORF">PARMNEM_LOCUS5532</name>
</gene>
<evidence type="ECO:0000313" key="7">
    <source>
        <dbReference type="Proteomes" id="UP001314205"/>
    </source>
</evidence>
<dbReference type="InterPro" id="IPR023796">
    <property type="entry name" value="Serpin_dom"/>
</dbReference>
<proteinExistence type="inferred from homology"/>
<dbReference type="AlphaFoldDB" id="A0AAV1KQV2"/>
<feature type="domain" description="Serpin" evidence="5">
    <location>
        <begin position="3"/>
        <end position="178"/>
    </location>
</feature>
<dbReference type="Proteomes" id="UP001314205">
    <property type="component" value="Unassembled WGS sequence"/>
</dbReference>
<evidence type="ECO:0000256" key="1">
    <source>
        <dbReference type="ARBA" id="ARBA00009500"/>
    </source>
</evidence>
<comment type="similarity">
    <text evidence="1 4">Belongs to the serpin family.</text>
</comment>
<dbReference type="Gene3D" id="2.30.39.10">
    <property type="entry name" value="Alpha-1-antitrypsin, domain 1"/>
    <property type="match status" value="1"/>
</dbReference>
<dbReference type="PANTHER" id="PTHR11461">
    <property type="entry name" value="SERINE PROTEASE INHIBITOR, SERPIN"/>
    <property type="match status" value="1"/>
</dbReference>
<protein>
    <recommendedName>
        <fullName evidence="5">Serpin domain-containing protein</fullName>
    </recommendedName>
</protein>
<evidence type="ECO:0000259" key="5">
    <source>
        <dbReference type="SMART" id="SM00093"/>
    </source>
</evidence>
<name>A0AAV1KQV2_9NEOP</name>
<dbReference type="GO" id="GO:0004867">
    <property type="term" value="F:serine-type endopeptidase inhibitor activity"/>
    <property type="evidence" value="ECO:0007669"/>
    <property type="project" value="UniProtKB-KW"/>
</dbReference>
<organism evidence="6 7">
    <name type="scientific">Parnassius mnemosyne</name>
    <name type="common">clouded apollo</name>
    <dbReference type="NCBI Taxonomy" id="213953"/>
    <lineage>
        <taxon>Eukaryota</taxon>
        <taxon>Metazoa</taxon>
        <taxon>Ecdysozoa</taxon>
        <taxon>Arthropoda</taxon>
        <taxon>Hexapoda</taxon>
        <taxon>Insecta</taxon>
        <taxon>Pterygota</taxon>
        <taxon>Neoptera</taxon>
        <taxon>Endopterygota</taxon>
        <taxon>Lepidoptera</taxon>
        <taxon>Glossata</taxon>
        <taxon>Ditrysia</taxon>
        <taxon>Papilionoidea</taxon>
        <taxon>Papilionidae</taxon>
        <taxon>Parnassiinae</taxon>
        <taxon>Parnassini</taxon>
        <taxon>Parnassius</taxon>
        <taxon>Driopa</taxon>
    </lineage>
</organism>
<comment type="caution">
    <text evidence="6">The sequence shown here is derived from an EMBL/GenBank/DDBJ whole genome shotgun (WGS) entry which is preliminary data.</text>
</comment>
<evidence type="ECO:0000256" key="4">
    <source>
        <dbReference type="RuleBase" id="RU000411"/>
    </source>
</evidence>
<keyword evidence="7" id="KW-1185">Reference proteome</keyword>
<dbReference type="InterPro" id="IPR023795">
    <property type="entry name" value="Serpin_CS"/>
</dbReference>